<evidence type="ECO:0000313" key="11">
    <source>
        <dbReference type="Proteomes" id="UP000324091"/>
    </source>
</evidence>
<comment type="caution">
    <text evidence="10">The sequence shown here is derived from an EMBL/GenBank/DDBJ whole genome shotgun (WGS) entry which is preliminary data.</text>
</comment>
<comment type="similarity">
    <text evidence="2">Belongs to the CALHM family.</text>
</comment>
<keyword evidence="7 9" id="KW-0472">Membrane</keyword>
<evidence type="ECO:0000256" key="5">
    <source>
        <dbReference type="ARBA" id="ARBA00022989"/>
    </source>
</evidence>
<keyword evidence="6" id="KW-0406">Ion transport</keyword>
<keyword evidence="4 9" id="KW-0812">Transmembrane</keyword>
<evidence type="ECO:0000256" key="9">
    <source>
        <dbReference type="SAM" id="Phobius"/>
    </source>
</evidence>
<accession>A0A5C6P9R3</accession>
<evidence type="ECO:0000256" key="2">
    <source>
        <dbReference type="ARBA" id="ARBA00008497"/>
    </source>
</evidence>
<dbReference type="Pfam" id="PF14798">
    <property type="entry name" value="Ca_hom_mod"/>
    <property type="match status" value="1"/>
</dbReference>
<name>A0A5C6P9R3_9TELE</name>
<reference evidence="10 11" key="1">
    <citation type="submission" date="2019-04" db="EMBL/GenBank/DDBJ databases">
        <title>Chromosome genome assembly for Takifugu flavidus.</title>
        <authorList>
            <person name="Xiao S."/>
        </authorList>
    </citation>
    <scope>NUCLEOTIDE SEQUENCE [LARGE SCALE GENOMIC DNA]</scope>
    <source>
        <strain evidence="10">HTHZ2018</strain>
        <tissue evidence="10">Muscle</tissue>
    </source>
</reference>
<dbReference type="InterPro" id="IPR029569">
    <property type="entry name" value="CALHM"/>
</dbReference>
<comment type="subcellular location">
    <subcellularLocation>
        <location evidence="1">Membrane</location>
        <topology evidence="1">Multi-pass membrane protein</topology>
    </subcellularLocation>
</comment>
<evidence type="ECO:0000256" key="8">
    <source>
        <dbReference type="ARBA" id="ARBA00023303"/>
    </source>
</evidence>
<evidence type="ECO:0000313" key="10">
    <source>
        <dbReference type="EMBL" id="TWW76472.1"/>
    </source>
</evidence>
<feature type="transmembrane region" description="Helical" evidence="9">
    <location>
        <begin position="57"/>
        <end position="74"/>
    </location>
</feature>
<evidence type="ECO:0000256" key="7">
    <source>
        <dbReference type="ARBA" id="ARBA00023136"/>
    </source>
</evidence>
<keyword evidence="5 9" id="KW-1133">Transmembrane helix</keyword>
<organism evidence="10 11">
    <name type="scientific">Takifugu flavidus</name>
    <name type="common">sansaifugu</name>
    <dbReference type="NCBI Taxonomy" id="433684"/>
    <lineage>
        <taxon>Eukaryota</taxon>
        <taxon>Metazoa</taxon>
        <taxon>Chordata</taxon>
        <taxon>Craniata</taxon>
        <taxon>Vertebrata</taxon>
        <taxon>Euteleostomi</taxon>
        <taxon>Actinopterygii</taxon>
        <taxon>Neopterygii</taxon>
        <taxon>Teleostei</taxon>
        <taxon>Neoteleostei</taxon>
        <taxon>Acanthomorphata</taxon>
        <taxon>Eupercaria</taxon>
        <taxon>Tetraodontiformes</taxon>
        <taxon>Tetradontoidea</taxon>
        <taxon>Tetraodontidae</taxon>
        <taxon>Takifugu</taxon>
    </lineage>
</organism>
<feature type="transmembrane region" description="Helical" evidence="9">
    <location>
        <begin position="27"/>
        <end position="45"/>
    </location>
</feature>
<evidence type="ECO:0000256" key="3">
    <source>
        <dbReference type="ARBA" id="ARBA00022448"/>
    </source>
</evidence>
<feature type="transmembrane region" description="Helical" evidence="9">
    <location>
        <begin position="103"/>
        <end position="125"/>
    </location>
</feature>
<proteinExistence type="inferred from homology"/>
<protein>
    <submittedName>
        <fullName evidence="10">Uncharacterized protein</fullName>
    </submittedName>
</protein>
<keyword evidence="3" id="KW-0813">Transport</keyword>
<dbReference type="GO" id="GO:0016020">
    <property type="term" value="C:membrane"/>
    <property type="evidence" value="ECO:0007669"/>
    <property type="project" value="UniProtKB-SubCell"/>
</dbReference>
<keyword evidence="11" id="KW-1185">Reference proteome</keyword>
<dbReference type="GO" id="GO:1904669">
    <property type="term" value="P:ATP export"/>
    <property type="evidence" value="ECO:0007669"/>
    <property type="project" value="UniProtKB-ARBA"/>
</dbReference>
<dbReference type="AlphaFoldDB" id="A0A5C6P9R3"/>
<evidence type="ECO:0000256" key="1">
    <source>
        <dbReference type="ARBA" id="ARBA00004141"/>
    </source>
</evidence>
<evidence type="ECO:0000256" key="4">
    <source>
        <dbReference type="ARBA" id="ARBA00022692"/>
    </source>
</evidence>
<keyword evidence="8" id="KW-0407">Ion channel</keyword>
<sequence>MTWKRGMSITGYLPSGDYLTQTVNRQVILVMLLLCYHLWFQIDFICPCGSNRNYFHCYSYMVLPSIIITCIILWNDKRIGRFLRYNCNYISLERRRSTRKFNLQFLVCVLQAATSGFLWCGSVLVDGDWYLCCGLSDSRGARTSGCVGTEMSQTEKNDRIHLKNQSMVLGLICILLTAVCSFVLVLPWARWCLRRNHFRTLFEEAILEQTEKTLENEIQKAAANVVATSLAATTAVTSSKAAPEGLEKPTAREAILLNMNTNWEEIIFLADYLLESIPDNVRFKESIVKK</sequence>
<evidence type="ECO:0000256" key="6">
    <source>
        <dbReference type="ARBA" id="ARBA00023065"/>
    </source>
</evidence>
<dbReference type="Proteomes" id="UP000324091">
    <property type="component" value="Chromosome 13"/>
</dbReference>
<dbReference type="GO" id="GO:0034220">
    <property type="term" value="P:monoatomic ion transmembrane transport"/>
    <property type="evidence" value="ECO:0007669"/>
    <property type="project" value="UniProtKB-KW"/>
</dbReference>
<feature type="transmembrane region" description="Helical" evidence="9">
    <location>
        <begin position="167"/>
        <end position="189"/>
    </location>
</feature>
<gene>
    <name evidence="10" type="ORF">D4764_13G0011340</name>
</gene>
<dbReference type="EMBL" id="RHFK02000005">
    <property type="protein sequence ID" value="TWW76472.1"/>
    <property type="molecule type" value="Genomic_DNA"/>
</dbReference>